<sequence>MSTNSQDQEIDLGQIRIGIKKFFNGIINSIFDVIFFVKKKIIVIGTLFLIGIVLGFFIDKNPVYTQDITVIPNFGSNEYLYKKVDFLNSRIIEKDEQFFKSIGINNSDEIGKIQIKAINGIFGFVNMRDNEQNFELIKLMAEDGNIDEIIKSDITSKNYYLHNITFQTAEKINQNEVIDPLLKYLQDNSFYKTQQKIYQENTNDKIKFNDSLIKQIDGLIVKLSDNNSGSNVSISENKGISELINKKNELVIESQYLKIHKHEYEDIIKTQNVSLNNVSTKGLNNKMKLILPVLFVFLYLGFYKFSSLYKKQLARINS</sequence>
<keyword evidence="1" id="KW-0812">Transmembrane</keyword>
<feature type="transmembrane region" description="Helical" evidence="1">
    <location>
        <begin position="289"/>
        <end position="306"/>
    </location>
</feature>
<accession>A0ABX0ICL9</accession>
<organism evidence="2 3">
    <name type="scientific">Flavobacterium celericrescens</name>
    <dbReference type="NCBI Taxonomy" id="2709780"/>
    <lineage>
        <taxon>Bacteria</taxon>
        <taxon>Pseudomonadati</taxon>
        <taxon>Bacteroidota</taxon>
        <taxon>Flavobacteriia</taxon>
        <taxon>Flavobacteriales</taxon>
        <taxon>Flavobacteriaceae</taxon>
        <taxon>Flavobacterium</taxon>
    </lineage>
</organism>
<keyword evidence="1" id="KW-1133">Transmembrane helix</keyword>
<evidence type="ECO:0000313" key="2">
    <source>
        <dbReference type="EMBL" id="NHM03432.1"/>
    </source>
</evidence>
<dbReference type="RefSeq" id="WP_166235421.1">
    <property type="nucleotide sequence ID" value="NZ_JAAJBV010000001.1"/>
</dbReference>
<dbReference type="Proteomes" id="UP000761423">
    <property type="component" value="Unassembled WGS sequence"/>
</dbReference>
<feature type="transmembrane region" description="Helical" evidence="1">
    <location>
        <begin position="41"/>
        <end position="58"/>
    </location>
</feature>
<gene>
    <name evidence="2" type="ORF">G4L40_01800</name>
</gene>
<evidence type="ECO:0000256" key="1">
    <source>
        <dbReference type="SAM" id="Phobius"/>
    </source>
</evidence>
<name>A0ABX0ICL9_9FLAO</name>
<evidence type="ECO:0008006" key="4">
    <source>
        <dbReference type="Google" id="ProtNLM"/>
    </source>
</evidence>
<keyword evidence="1" id="KW-0472">Membrane</keyword>
<proteinExistence type="predicted"/>
<protein>
    <recommendedName>
        <fullName evidence="4">Polysaccharide chain length determinant N-terminal domain-containing protein</fullName>
    </recommendedName>
</protein>
<evidence type="ECO:0000313" key="3">
    <source>
        <dbReference type="Proteomes" id="UP000761423"/>
    </source>
</evidence>
<dbReference type="EMBL" id="JAAJBV010000001">
    <property type="protein sequence ID" value="NHM03432.1"/>
    <property type="molecule type" value="Genomic_DNA"/>
</dbReference>
<keyword evidence="3" id="KW-1185">Reference proteome</keyword>
<comment type="caution">
    <text evidence="2">The sequence shown here is derived from an EMBL/GenBank/DDBJ whole genome shotgun (WGS) entry which is preliminary data.</text>
</comment>
<reference evidence="2 3" key="1">
    <citation type="submission" date="2020-02" db="EMBL/GenBank/DDBJ databases">
        <authorList>
            <person name="Chen W.-M."/>
        </authorList>
    </citation>
    <scope>NUCLEOTIDE SEQUENCE [LARGE SCALE GENOMIC DNA]</scope>
    <source>
        <strain evidence="2 3">TWA-26</strain>
    </source>
</reference>